<feature type="transmembrane region" description="Helical" evidence="2">
    <location>
        <begin position="253"/>
        <end position="278"/>
    </location>
</feature>
<keyword evidence="2" id="KW-1133">Transmembrane helix</keyword>
<evidence type="ECO:0000313" key="5">
    <source>
        <dbReference type="Proteomes" id="UP000005801"/>
    </source>
</evidence>
<reference evidence="4 5" key="1">
    <citation type="submission" date="2007-06" db="EMBL/GenBank/DDBJ databases">
        <authorList>
            <person name="Shimkets L."/>
            <person name="Ferriera S."/>
            <person name="Johnson J."/>
            <person name="Kravitz S."/>
            <person name="Beeson K."/>
            <person name="Sutton G."/>
            <person name="Rogers Y.-H."/>
            <person name="Friedman R."/>
            <person name="Frazier M."/>
            <person name="Venter J.C."/>
        </authorList>
    </citation>
    <scope>NUCLEOTIDE SEQUENCE [LARGE SCALE GENOMIC DNA]</scope>
    <source>
        <strain evidence="4 5">SIR-1</strain>
    </source>
</reference>
<feature type="compositionally biased region" description="Acidic residues" evidence="1">
    <location>
        <begin position="142"/>
        <end position="166"/>
    </location>
</feature>
<organism evidence="4 5">
    <name type="scientific">Plesiocystis pacifica SIR-1</name>
    <dbReference type="NCBI Taxonomy" id="391625"/>
    <lineage>
        <taxon>Bacteria</taxon>
        <taxon>Pseudomonadati</taxon>
        <taxon>Myxococcota</taxon>
        <taxon>Polyangia</taxon>
        <taxon>Nannocystales</taxon>
        <taxon>Nannocystaceae</taxon>
        <taxon>Plesiocystis</taxon>
    </lineage>
</organism>
<feature type="chain" id="PRO_5002697341" evidence="3">
    <location>
        <begin position="23"/>
        <end position="316"/>
    </location>
</feature>
<keyword evidence="2" id="KW-0472">Membrane</keyword>
<feature type="signal peptide" evidence="3">
    <location>
        <begin position="1"/>
        <end position="22"/>
    </location>
</feature>
<dbReference type="Proteomes" id="UP000005801">
    <property type="component" value="Unassembled WGS sequence"/>
</dbReference>
<dbReference type="AlphaFoldDB" id="A6GDT7"/>
<comment type="caution">
    <text evidence="4">The sequence shown here is derived from an EMBL/GenBank/DDBJ whole genome shotgun (WGS) entry which is preliminary data.</text>
</comment>
<keyword evidence="2" id="KW-0812">Transmembrane</keyword>
<sequence length="316" mass="32549">MRKLSAPIALILSLALPTSALAMSPTPTGPRAVVAPADEMSEEEKLEKAKELYVAAEGLAQDGNWTAAMPLYEQAYYLVPGKHGFAYKVGIASHKIDDCDKTYTYLTHFVTYATDEKYADKVAEANGILAELEERNCRTPEPEPEPEPEPVADENPLDNPLAEDSDTPGGGKDKDKEKKDNGLLVGGAVMLTIGVLAAGAGGAGFAVANSRVNELQSLSSLQTNTGFPVGDYSCPSGEPCPSDLEGQAQGMNVLGYVGVGLGGALVIGGAALIAVHVVKKNKKGGKSASTKSGAELTGLGPMMLPGGGGAAASLAF</sequence>
<evidence type="ECO:0000256" key="3">
    <source>
        <dbReference type="SAM" id="SignalP"/>
    </source>
</evidence>
<feature type="region of interest" description="Disordered" evidence="1">
    <location>
        <begin position="133"/>
        <end position="179"/>
    </location>
</feature>
<protein>
    <submittedName>
        <fullName evidence="4">Uncharacterized protein</fullName>
    </submittedName>
</protein>
<proteinExistence type="predicted"/>
<evidence type="ECO:0000256" key="1">
    <source>
        <dbReference type="SAM" id="MobiDB-lite"/>
    </source>
</evidence>
<gene>
    <name evidence="4" type="ORF">PPSIR1_19924</name>
</gene>
<dbReference type="EMBL" id="ABCS01000076">
    <property type="protein sequence ID" value="EDM75976.1"/>
    <property type="molecule type" value="Genomic_DNA"/>
</dbReference>
<keyword evidence="3" id="KW-0732">Signal</keyword>
<evidence type="ECO:0000256" key="2">
    <source>
        <dbReference type="SAM" id="Phobius"/>
    </source>
</evidence>
<name>A6GDT7_9BACT</name>
<dbReference type="RefSeq" id="WP_006974877.1">
    <property type="nucleotide sequence ID" value="NZ_ABCS01000076.1"/>
</dbReference>
<dbReference type="OrthoDB" id="9837027at2"/>
<accession>A6GDT7</accession>
<evidence type="ECO:0000313" key="4">
    <source>
        <dbReference type="EMBL" id="EDM75976.1"/>
    </source>
</evidence>
<keyword evidence="5" id="KW-1185">Reference proteome</keyword>